<evidence type="ECO:0000313" key="3">
    <source>
        <dbReference type="Proteomes" id="UP001162029"/>
    </source>
</evidence>
<dbReference type="AlphaFoldDB" id="A0AAV0UUQ0"/>
<protein>
    <submittedName>
        <fullName evidence="2">Uncharacterized protein</fullName>
    </submittedName>
</protein>
<feature type="compositionally biased region" description="Polar residues" evidence="1">
    <location>
        <begin position="93"/>
        <end position="108"/>
    </location>
</feature>
<keyword evidence="3" id="KW-1185">Reference proteome</keyword>
<dbReference type="EMBL" id="CANTFM010001485">
    <property type="protein sequence ID" value="CAI5740023.1"/>
    <property type="molecule type" value="Genomic_DNA"/>
</dbReference>
<organism evidence="2 3">
    <name type="scientific">Peronospora destructor</name>
    <dbReference type="NCBI Taxonomy" id="86335"/>
    <lineage>
        <taxon>Eukaryota</taxon>
        <taxon>Sar</taxon>
        <taxon>Stramenopiles</taxon>
        <taxon>Oomycota</taxon>
        <taxon>Peronosporomycetes</taxon>
        <taxon>Peronosporales</taxon>
        <taxon>Peronosporaceae</taxon>
        <taxon>Peronospora</taxon>
    </lineage>
</organism>
<reference evidence="2" key="1">
    <citation type="submission" date="2022-12" db="EMBL/GenBank/DDBJ databases">
        <authorList>
            <person name="Webb A."/>
        </authorList>
    </citation>
    <scope>NUCLEOTIDE SEQUENCE</scope>
    <source>
        <strain evidence="2">Pd1</strain>
    </source>
</reference>
<name>A0AAV0UUQ0_9STRA</name>
<comment type="caution">
    <text evidence="2">The sequence shown here is derived from an EMBL/GenBank/DDBJ whole genome shotgun (WGS) entry which is preliminary data.</text>
</comment>
<feature type="region of interest" description="Disordered" evidence="1">
    <location>
        <begin position="343"/>
        <end position="368"/>
    </location>
</feature>
<evidence type="ECO:0000313" key="2">
    <source>
        <dbReference type="EMBL" id="CAI5740023.1"/>
    </source>
</evidence>
<feature type="region of interest" description="Disordered" evidence="1">
    <location>
        <begin position="161"/>
        <end position="191"/>
    </location>
</feature>
<sequence length="368" mass="40047">MMSPLLQTVSISSSVCQQSLSECEHEVTSSIELITEEGEQEEEEVTIHDSETHCWSPDVNSVLSSPVARISANPFATYQPAESAEMDYRPRDNATSGNEGNKDNQPSPVVSALRSSLLPRVSSIAQWRRQKARTCSGVGLAGTPIAPKSATLKASLSCSRSRSIGDEDDGDFSSDDEGFTPGRTCKTERLNSSQWQRARHMSINFPSHRLNVNVSMRPTMMTKRLQEAKDTLNSGLHLLRSGTTASTVTTEENYLESPVFQEFKSAPPGLDCESSIFADKATVTSLVSAASACTIDNNTHHPTRQQQLRAGVFKAAGFLNVASAEAARKLKFCSFRAPYLPTQKAASETEEEDPTASDHFGAIETYEA</sequence>
<feature type="compositionally biased region" description="Acidic residues" evidence="1">
    <location>
        <begin position="166"/>
        <end position="178"/>
    </location>
</feature>
<evidence type="ECO:0000256" key="1">
    <source>
        <dbReference type="SAM" id="MobiDB-lite"/>
    </source>
</evidence>
<gene>
    <name evidence="2" type="ORF">PDE001_LOCUS7374</name>
</gene>
<feature type="region of interest" description="Disordered" evidence="1">
    <location>
        <begin position="81"/>
        <end position="109"/>
    </location>
</feature>
<accession>A0AAV0UUQ0</accession>
<dbReference type="Proteomes" id="UP001162029">
    <property type="component" value="Unassembled WGS sequence"/>
</dbReference>
<proteinExistence type="predicted"/>